<keyword evidence="2" id="KW-0472">Membrane</keyword>
<gene>
    <name evidence="3" type="ORF">AOQ84DRAFT_419065</name>
</gene>
<proteinExistence type="predicted"/>
<organism evidence="3 4">
    <name type="scientific">Glonium stellatum</name>
    <dbReference type="NCBI Taxonomy" id="574774"/>
    <lineage>
        <taxon>Eukaryota</taxon>
        <taxon>Fungi</taxon>
        <taxon>Dikarya</taxon>
        <taxon>Ascomycota</taxon>
        <taxon>Pezizomycotina</taxon>
        <taxon>Dothideomycetes</taxon>
        <taxon>Pleosporomycetidae</taxon>
        <taxon>Gloniales</taxon>
        <taxon>Gloniaceae</taxon>
        <taxon>Glonium</taxon>
    </lineage>
</organism>
<dbReference type="AlphaFoldDB" id="A0A8E2ERF7"/>
<protein>
    <submittedName>
        <fullName evidence="3">Uncharacterized protein</fullName>
    </submittedName>
</protein>
<keyword evidence="2" id="KW-0812">Transmembrane</keyword>
<feature type="transmembrane region" description="Helical" evidence="2">
    <location>
        <begin position="86"/>
        <end position="108"/>
    </location>
</feature>
<evidence type="ECO:0000313" key="3">
    <source>
        <dbReference type="EMBL" id="OCL03475.1"/>
    </source>
</evidence>
<keyword evidence="4" id="KW-1185">Reference proteome</keyword>
<dbReference type="OrthoDB" id="4074350at2759"/>
<evidence type="ECO:0000256" key="1">
    <source>
        <dbReference type="SAM" id="MobiDB-lite"/>
    </source>
</evidence>
<feature type="region of interest" description="Disordered" evidence="1">
    <location>
        <begin position="148"/>
        <end position="185"/>
    </location>
</feature>
<name>A0A8E2ERF7_9PEZI</name>
<dbReference type="EMBL" id="KV750723">
    <property type="protein sequence ID" value="OCL03475.1"/>
    <property type="molecule type" value="Genomic_DNA"/>
</dbReference>
<accession>A0A8E2ERF7</accession>
<reference evidence="3 4" key="1">
    <citation type="journal article" date="2016" name="Nat. Commun.">
        <title>Ectomycorrhizal ecology is imprinted in the genome of the dominant symbiotic fungus Cenococcum geophilum.</title>
        <authorList>
            <consortium name="DOE Joint Genome Institute"/>
            <person name="Peter M."/>
            <person name="Kohler A."/>
            <person name="Ohm R.A."/>
            <person name="Kuo A."/>
            <person name="Krutzmann J."/>
            <person name="Morin E."/>
            <person name="Arend M."/>
            <person name="Barry K.W."/>
            <person name="Binder M."/>
            <person name="Choi C."/>
            <person name="Clum A."/>
            <person name="Copeland A."/>
            <person name="Grisel N."/>
            <person name="Haridas S."/>
            <person name="Kipfer T."/>
            <person name="LaButti K."/>
            <person name="Lindquist E."/>
            <person name="Lipzen A."/>
            <person name="Maire R."/>
            <person name="Meier B."/>
            <person name="Mihaltcheva S."/>
            <person name="Molinier V."/>
            <person name="Murat C."/>
            <person name="Poggeler S."/>
            <person name="Quandt C.A."/>
            <person name="Sperisen C."/>
            <person name="Tritt A."/>
            <person name="Tisserant E."/>
            <person name="Crous P.W."/>
            <person name="Henrissat B."/>
            <person name="Nehls U."/>
            <person name="Egli S."/>
            <person name="Spatafora J.W."/>
            <person name="Grigoriev I.V."/>
            <person name="Martin F.M."/>
        </authorList>
    </citation>
    <scope>NUCLEOTIDE SEQUENCE [LARGE SCALE GENOMIC DNA]</scope>
    <source>
        <strain evidence="3 4">CBS 207.34</strain>
    </source>
</reference>
<evidence type="ECO:0000313" key="4">
    <source>
        <dbReference type="Proteomes" id="UP000250140"/>
    </source>
</evidence>
<sequence>MFHLGRAFLQAAFVAQNWQTDKTWLAQAPGPSLPATNIKTIAAGDDTLIGMPSPPSWEDTWKGVLVPLTSSPTAESASGLSTGAKVGIGVGVAVGALVVLMGAGLWLWRRRRGAGAYADRVRVATTEKDRTLLEMDASGQVTEMAAVETGSGAEQSKHMGAEEWEGDIALNREPVELPGEAAHAR</sequence>
<dbReference type="Proteomes" id="UP000250140">
    <property type="component" value="Unassembled WGS sequence"/>
</dbReference>
<evidence type="ECO:0000256" key="2">
    <source>
        <dbReference type="SAM" id="Phobius"/>
    </source>
</evidence>
<keyword evidence="2" id="KW-1133">Transmembrane helix</keyword>